<accession>A0A2X0VS49</accession>
<feature type="domain" description="Transposase IS66 central" evidence="2">
    <location>
        <begin position="534"/>
        <end position="694"/>
    </location>
</feature>
<gene>
    <name evidence="3" type="ORF">NCTC13093_02007</name>
</gene>
<feature type="compositionally biased region" description="Basic and acidic residues" evidence="1">
    <location>
        <begin position="43"/>
        <end position="67"/>
    </location>
</feature>
<dbReference type="AlphaFoldDB" id="A0A2X0VS49"/>
<protein>
    <submittedName>
        <fullName evidence="3">Transposase and inactivated derivatives</fullName>
    </submittedName>
</protein>
<evidence type="ECO:0000313" key="4">
    <source>
        <dbReference type="Proteomes" id="UP000250086"/>
    </source>
</evidence>
<feature type="compositionally biased region" description="Low complexity" evidence="1">
    <location>
        <begin position="193"/>
        <end position="215"/>
    </location>
</feature>
<feature type="domain" description="Transposase IS66 central" evidence="2">
    <location>
        <begin position="815"/>
        <end position="876"/>
    </location>
</feature>
<feature type="region of interest" description="Disordered" evidence="1">
    <location>
        <begin position="187"/>
        <end position="233"/>
    </location>
</feature>
<dbReference type="Pfam" id="PF03050">
    <property type="entry name" value="DDE_Tnp_IS66"/>
    <property type="match status" value="2"/>
</dbReference>
<sequence length="978" mass="110118">MAHLDRNNSNTAPATNIAGTDLNALSKEQLIALLQEQSRQHKKEMQEQSQQHKKEMQELQSHSVKEQKSQIDIITRLRAHIKSQDTRINELNDSVADYKKLTSEQKNEIEELKAGNAGQKDVIVNALTFIKDNRDAFANLIKDNPPEDLYNLKEINSYLMIFLSNARIATAQLGRYIRGTYVSSQSESNKNYKIQSDSENSSDSSIKGSESASANNVEPKDSENTAPTYATYPDYTEHKDVDVAAASIVSHDDRDMEELSLMCDVEEKECCADSMSTLQSVQSVIELSGEIRKNNKNSAGVVLDPLAEERSILNLSKDSDITKAIKVPTGFRIRCYCPTCKHIHEFKFDGKVKRANEVKEYQGIDTKISLSAVQNLIGVGCGTTIEYNPALITAYDTYEVKTRSDDRPEEGVRNSNECDSKIEQSLNQEVIVTNQDRQNTPKTHTNESADNSELKNSDNKAKVNKKILQNICRHDGAVKSSHDIAHDLISYKGRNDIINPNTFDFDAFALLPCFNKCALSAGLMSALHSMFAMLSAPKSRITTMLNGLGVDWSRVHITDIINGGSRAFFHGVAEVIHNDMLYNCRSVIMDETTLKVRSQKTKSGYIKKSQLWCMATSWTEEVSATYFRASDSRNADNVLDLLDSKNPSSIDTITTDGYAGYDAAVEEFKKAGIDICHASCWTHARRPLHRYLTESGLLKIYNQYLLPDGCEMSAFMENLRKYEQKNKGAKSLSALNRDCLIVYYLINCLFYIDSSAWQEAIIKGTSFEDEIEKYRKNISSKVLDAIFDVVRHIIRENGNIVIKCSGSRHGRVKYRKSNQHAVSGPLIYLLNQETKLREFVDKPHIELSSSAAERAIRLGACARHSFQFLNHPDSAQAFADHLTIANTCTMNNVSFTQYTLWLMANIRYRIVQKLMLEGMQSHAVSLPKSRTEIIEDGDNKVKIRIGLYDKANKTIFDEISYEGLTPYDFKTLILSHGE</sequence>
<feature type="compositionally biased region" description="Basic and acidic residues" evidence="1">
    <location>
        <begin position="444"/>
        <end position="459"/>
    </location>
</feature>
<dbReference type="InterPro" id="IPR052344">
    <property type="entry name" value="Transposase-related"/>
</dbReference>
<reference evidence="3 4" key="1">
    <citation type="submission" date="2018-06" db="EMBL/GenBank/DDBJ databases">
        <authorList>
            <consortium name="Pathogen Informatics"/>
            <person name="Doyle S."/>
        </authorList>
    </citation>
    <scope>NUCLEOTIDE SEQUENCE [LARGE SCALE GENOMIC DNA]</scope>
    <source>
        <strain evidence="3 4">NCTC13093</strain>
    </source>
</reference>
<evidence type="ECO:0000313" key="3">
    <source>
        <dbReference type="EMBL" id="SPT70590.1"/>
    </source>
</evidence>
<feature type="region of interest" description="Disordered" evidence="1">
    <location>
        <begin position="38"/>
        <end position="67"/>
    </location>
</feature>
<feature type="region of interest" description="Disordered" evidence="1">
    <location>
        <begin position="432"/>
        <end position="459"/>
    </location>
</feature>
<evidence type="ECO:0000256" key="1">
    <source>
        <dbReference type="SAM" id="MobiDB-lite"/>
    </source>
</evidence>
<evidence type="ECO:0000259" key="2">
    <source>
        <dbReference type="Pfam" id="PF03050"/>
    </source>
</evidence>
<proteinExistence type="predicted"/>
<dbReference type="Proteomes" id="UP000250086">
    <property type="component" value="Unassembled WGS sequence"/>
</dbReference>
<dbReference type="PANTHER" id="PTHR33678:SF2">
    <property type="match status" value="1"/>
</dbReference>
<dbReference type="InterPro" id="IPR004291">
    <property type="entry name" value="Transposase_IS66_central"/>
</dbReference>
<feature type="compositionally biased region" description="Polar residues" evidence="1">
    <location>
        <begin position="7"/>
        <end position="18"/>
    </location>
</feature>
<dbReference type="PANTHER" id="PTHR33678">
    <property type="entry name" value="BLL1576 PROTEIN"/>
    <property type="match status" value="1"/>
</dbReference>
<dbReference type="RefSeq" id="WP_181463207.1">
    <property type="nucleotide sequence ID" value="NZ_UAPV01000001.1"/>
</dbReference>
<feature type="region of interest" description="Disordered" evidence="1">
    <location>
        <begin position="1"/>
        <end position="20"/>
    </location>
</feature>
<keyword evidence="4" id="KW-1185">Reference proteome</keyword>
<feature type="compositionally biased region" description="Polar residues" evidence="1">
    <location>
        <begin position="432"/>
        <end position="443"/>
    </location>
</feature>
<dbReference type="EMBL" id="UAPV01000001">
    <property type="protein sequence ID" value="SPT70590.1"/>
    <property type="molecule type" value="Genomic_DNA"/>
</dbReference>
<organism evidence="3 4">
    <name type="scientific">Anaerobiospirillum thomasii</name>
    <dbReference type="NCBI Taxonomy" id="179995"/>
    <lineage>
        <taxon>Bacteria</taxon>
        <taxon>Pseudomonadati</taxon>
        <taxon>Pseudomonadota</taxon>
        <taxon>Gammaproteobacteria</taxon>
        <taxon>Aeromonadales</taxon>
        <taxon>Succinivibrionaceae</taxon>
        <taxon>Anaerobiospirillum</taxon>
    </lineage>
</organism>
<name>A0A2X0VS49_9GAMM</name>